<dbReference type="EMBL" id="HBKR01036278">
    <property type="protein sequence ID" value="CAE2334807.1"/>
    <property type="molecule type" value="Transcribed_RNA"/>
</dbReference>
<organism evidence="2">
    <name type="scientific">Paramoeba aestuarina</name>
    <dbReference type="NCBI Taxonomy" id="180227"/>
    <lineage>
        <taxon>Eukaryota</taxon>
        <taxon>Amoebozoa</taxon>
        <taxon>Discosea</taxon>
        <taxon>Flabellinia</taxon>
        <taxon>Dactylopodida</taxon>
        <taxon>Paramoebidae</taxon>
        <taxon>Paramoeba</taxon>
    </lineage>
</organism>
<feature type="compositionally biased region" description="Basic and acidic residues" evidence="1">
    <location>
        <begin position="9"/>
        <end position="20"/>
    </location>
</feature>
<dbReference type="AlphaFoldDB" id="A0A7S4U7V9"/>
<reference evidence="2" key="1">
    <citation type="submission" date="2021-01" db="EMBL/GenBank/DDBJ databases">
        <authorList>
            <person name="Corre E."/>
            <person name="Pelletier E."/>
            <person name="Niang G."/>
            <person name="Scheremetjew M."/>
            <person name="Finn R."/>
            <person name="Kale V."/>
            <person name="Holt S."/>
            <person name="Cochrane G."/>
            <person name="Meng A."/>
            <person name="Brown T."/>
            <person name="Cohen L."/>
        </authorList>
    </citation>
    <scope>NUCLEOTIDE SEQUENCE</scope>
    <source>
        <strain evidence="2">SoJaBio B1-5/56/2</strain>
    </source>
</reference>
<sequence length="343" mass="38773">MFQFWKAQPETDTKEQKLDAEEPVELSPEEKHRNALMMKKTRLNDELNHTPKLGHHFSYDKIFRPVSKVLMENMGGDNAEGLVVATTRQYMNMSISSKYSIHDKQDSAWELMLQMHGFSDFVSATYNSLNRYQLMYQRVFKTGAMLVGQFMVQPGMMTGTSVPAGNFFSVFEYPWGNNGCTSVSYLKGQYVTLSHTQKILRGLYIGSSATYDFPTHDTRSSYALQSTSSNKKSVCSAEVKDNGDARIALVRKDWGSSSEIALEVDYSEGKHGFKTSSFNAGIHRDLFGKGSMSVSLLNFQKIKAVLELPFGLDRPGWNQVNAHYNMSYDIHNSGFKHGIQLHL</sequence>
<gene>
    <name evidence="2" type="ORF">NAES01612_LOCUS23713</name>
</gene>
<feature type="region of interest" description="Disordered" evidence="1">
    <location>
        <begin position="1"/>
        <end position="30"/>
    </location>
</feature>
<evidence type="ECO:0000256" key="1">
    <source>
        <dbReference type="SAM" id="MobiDB-lite"/>
    </source>
</evidence>
<accession>A0A7S4U7V9</accession>
<protein>
    <submittedName>
        <fullName evidence="2">Uncharacterized protein</fullName>
    </submittedName>
</protein>
<evidence type="ECO:0000313" key="2">
    <source>
        <dbReference type="EMBL" id="CAE2334807.1"/>
    </source>
</evidence>
<proteinExistence type="predicted"/>
<name>A0A7S4U7V9_9EUKA</name>